<dbReference type="EMBL" id="BAABCS010000020">
    <property type="protein sequence ID" value="GAA4054778.1"/>
    <property type="molecule type" value="Genomic_DNA"/>
</dbReference>
<sequence length="199" mass="22660">MDWANLRKYQNDNLALIQSGFTPIVFMGDSITEFWSNYNNSFFTENGFVNRGISGQTTSQMLLRFRQDVIQLQPSKVVILAGINDIAENTGPISIENIMGNIISMVELAKANHIEVVLCSVLPANKFDWNHKIQPADKVMELNKLIQKFAKENALNHIDYYSKMIDDNKGLKKIYGDDGVHPNKEGYKIMEQLLYKAIL</sequence>
<dbReference type="PANTHER" id="PTHR30383:SF5">
    <property type="entry name" value="SGNH HYDROLASE-TYPE ESTERASE DOMAIN-CONTAINING PROTEIN"/>
    <property type="match status" value="1"/>
</dbReference>
<feature type="domain" description="SGNH hydrolase-type esterase" evidence="1">
    <location>
        <begin position="26"/>
        <end position="189"/>
    </location>
</feature>
<accession>A0ABP7UXG3</accession>
<dbReference type="InterPro" id="IPR051532">
    <property type="entry name" value="Ester_Hydrolysis_Enzymes"/>
</dbReference>
<dbReference type="PANTHER" id="PTHR30383">
    <property type="entry name" value="THIOESTERASE 1/PROTEASE 1/LYSOPHOSPHOLIPASE L1"/>
    <property type="match status" value="1"/>
</dbReference>
<dbReference type="GO" id="GO:0016787">
    <property type="term" value="F:hydrolase activity"/>
    <property type="evidence" value="ECO:0007669"/>
    <property type="project" value="UniProtKB-KW"/>
</dbReference>
<protein>
    <submittedName>
        <fullName evidence="2">SGNH/GDSL hydrolase family protein</fullName>
    </submittedName>
</protein>
<evidence type="ECO:0000313" key="3">
    <source>
        <dbReference type="Proteomes" id="UP001500426"/>
    </source>
</evidence>
<gene>
    <name evidence="2" type="ORF">GCM10022388_21530</name>
</gene>
<dbReference type="RefSeq" id="WP_345094440.1">
    <property type="nucleotide sequence ID" value="NZ_BAABCS010000020.1"/>
</dbReference>
<comment type="caution">
    <text evidence="2">The sequence shown here is derived from an EMBL/GenBank/DDBJ whole genome shotgun (WGS) entry which is preliminary data.</text>
</comment>
<organism evidence="2 3">
    <name type="scientific">Flavobacterium chungnamense</name>
    <dbReference type="NCBI Taxonomy" id="706182"/>
    <lineage>
        <taxon>Bacteria</taxon>
        <taxon>Pseudomonadati</taxon>
        <taxon>Bacteroidota</taxon>
        <taxon>Flavobacteriia</taxon>
        <taxon>Flavobacteriales</taxon>
        <taxon>Flavobacteriaceae</taxon>
        <taxon>Flavobacterium</taxon>
    </lineage>
</organism>
<dbReference type="InterPro" id="IPR036514">
    <property type="entry name" value="SGNH_hydro_sf"/>
</dbReference>
<dbReference type="Pfam" id="PF13472">
    <property type="entry name" value="Lipase_GDSL_2"/>
    <property type="match status" value="1"/>
</dbReference>
<keyword evidence="3" id="KW-1185">Reference proteome</keyword>
<dbReference type="InterPro" id="IPR013830">
    <property type="entry name" value="SGNH_hydro"/>
</dbReference>
<proteinExistence type="predicted"/>
<evidence type="ECO:0000313" key="2">
    <source>
        <dbReference type="EMBL" id="GAA4054778.1"/>
    </source>
</evidence>
<dbReference type="SUPFAM" id="SSF52266">
    <property type="entry name" value="SGNH hydrolase"/>
    <property type="match status" value="1"/>
</dbReference>
<dbReference type="Gene3D" id="3.40.50.1110">
    <property type="entry name" value="SGNH hydrolase"/>
    <property type="match status" value="1"/>
</dbReference>
<evidence type="ECO:0000259" key="1">
    <source>
        <dbReference type="Pfam" id="PF13472"/>
    </source>
</evidence>
<dbReference type="Proteomes" id="UP001500426">
    <property type="component" value="Unassembled WGS sequence"/>
</dbReference>
<reference evidence="3" key="1">
    <citation type="journal article" date="2019" name="Int. J. Syst. Evol. Microbiol.">
        <title>The Global Catalogue of Microorganisms (GCM) 10K type strain sequencing project: providing services to taxonomists for standard genome sequencing and annotation.</title>
        <authorList>
            <consortium name="The Broad Institute Genomics Platform"/>
            <consortium name="The Broad Institute Genome Sequencing Center for Infectious Disease"/>
            <person name="Wu L."/>
            <person name="Ma J."/>
        </authorList>
    </citation>
    <scope>NUCLEOTIDE SEQUENCE [LARGE SCALE GENOMIC DNA]</scope>
    <source>
        <strain evidence="3">JCM 17068</strain>
    </source>
</reference>
<keyword evidence="2" id="KW-0378">Hydrolase</keyword>
<name>A0ABP7UXG3_9FLAO</name>